<reference evidence="8" key="1">
    <citation type="journal article" date="2019" name="Int. J. Syst. Evol. Microbiol.">
        <title>The Global Catalogue of Microorganisms (GCM) 10K type strain sequencing project: providing services to taxonomists for standard genome sequencing and annotation.</title>
        <authorList>
            <consortium name="The Broad Institute Genomics Platform"/>
            <consortium name="The Broad Institute Genome Sequencing Center for Infectious Disease"/>
            <person name="Wu L."/>
            <person name="Ma J."/>
        </authorList>
    </citation>
    <scope>NUCLEOTIDE SEQUENCE [LARGE SCALE GENOMIC DNA]</scope>
    <source>
        <strain evidence="8">CCUG 52478</strain>
    </source>
</reference>
<dbReference type="InterPro" id="IPR007739">
    <property type="entry name" value="RgpF"/>
</dbReference>
<dbReference type="InterPro" id="IPR007554">
    <property type="entry name" value="Glycerophosphate_synth"/>
</dbReference>
<dbReference type="Proteomes" id="UP001597229">
    <property type="component" value="Unassembled WGS sequence"/>
</dbReference>
<sequence length="865" mass="97998">MTPAEFVERWHAFVRRWDDVRANDPVAAEALVRTVVTDGLTADTSTGLSTGLSIGLAPDDDTVAAAEAAVLTAAGDAFDTAGYTAANRDELQATGLDALSHFCQKGWRWLRSPRRDFDVWWYWNEHLDPTRVEVNPLVHHVLHGRAAGLATRPEPAPVRADAPRLDPSSRRACLFAAYDVDGVVDDYVIAYLTELARHADVYYLADCLMADGELAKLDGIVRGAWAAPHGRYDFGSYARLATELVGWDALDAYDEVVFANDSCYLLHPLDDVFARMDAQATDWWGLQATRADFSRDNGDDEPIPLADAKAMHPAEEDWDPYLRMHLSSYFVAFRRRVVADPGFRRRIEQVSRQEHKGLVILKYEIGLSDHLNNAGYDFAAYVDSLYPFHPLYTPDYFTLLEKESFPLVKRLYLGENVKTPDLYLWKDRVRAVFPDAPVEMMERNLLRVTPADRLYRAHSIRTLPDGTVEDSRPVGKRAFRALDRTAPKFDHWWAFPVCAFDHTFAGNERAVFEEVRDDPAIKKIILTRSRRIGVTGENVVEVPLRSKEGQHYLARARQIFVKHGPFVNAHWPISTTAHNVINLWHGIPLKRFGTASLGLSPEVAESNMFNNAGSRAVITSSAVDSLAMTSAFFPVGYTDLWPTGLPRNDFVVRPDERLPADLRAAADRLREEVAGRRLVLFLPTFKDGQADSYYHFSDAEIARLGRWAEANNAVIGVREHMADNARTYSRLLEPLHPINVSSRRYPDLEVLYRVADALISDYSSCLVDFQLTGRPVISFAYDLDRYAHSERGLFYDLDEVLPGPVCRTFDDLVDALDRVFDEPTAEQQEEYEWRRRLFFDHLDDRASARVVRRVKSLYLGDVPLD</sequence>
<dbReference type="RefSeq" id="WP_367920775.1">
    <property type="nucleotide sequence ID" value="NZ_BAABAC010000037.1"/>
</dbReference>
<evidence type="ECO:0000256" key="5">
    <source>
        <dbReference type="ARBA" id="ARBA00022944"/>
    </source>
</evidence>
<accession>A0ABW3VXK1</accession>
<evidence type="ECO:0000313" key="7">
    <source>
        <dbReference type="EMBL" id="MFD1247509.1"/>
    </source>
</evidence>
<evidence type="ECO:0000256" key="3">
    <source>
        <dbReference type="ARBA" id="ARBA00022475"/>
    </source>
</evidence>
<evidence type="ECO:0000256" key="6">
    <source>
        <dbReference type="ARBA" id="ARBA00023136"/>
    </source>
</evidence>
<dbReference type="Pfam" id="PF05045">
    <property type="entry name" value="RgpF"/>
    <property type="match status" value="1"/>
</dbReference>
<dbReference type="Gene3D" id="3.40.50.12580">
    <property type="match status" value="1"/>
</dbReference>
<organism evidence="7 8">
    <name type="scientific">Nocardioides ginsengisoli</name>
    <dbReference type="NCBI Taxonomy" id="363868"/>
    <lineage>
        <taxon>Bacteria</taxon>
        <taxon>Bacillati</taxon>
        <taxon>Actinomycetota</taxon>
        <taxon>Actinomycetes</taxon>
        <taxon>Propionibacteriales</taxon>
        <taxon>Nocardioidaceae</taxon>
        <taxon>Nocardioides</taxon>
    </lineage>
</organism>
<evidence type="ECO:0000256" key="2">
    <source>
        <dbReference type="ARBA" id="ARBA00010488"/>
    </source>
</evidence>
<evidence type="ECO:0000313" key="8">
    <source>
        <dbReference type="Proteomes" id="UP001597229"/>
    </source>
</evidence>
<comment type="subcellular location">
    <subcellularLocation>
        <location evidence="1">Cell membrane</location>
        <topology evidence="1">Peripheral membrane protein</topology>
    </subcellularLocation>
</comment>
<keyword evidence="5" id="KW-0777">Teichoic acid biosynthesis</keyword>
<dbReference type="Gene3D" id="3.40.50.11820">
    <property type="match status" value="1"/>
</dbReference>
<proteinExistence type="inferred from homology"/>
<keyword evidence="8" id="KW-1185">Reference proteome</keyword>
<dbReference type="EMBL" id="JBHTLX010000008">
    <property type="protein sequence ID" value="MFD1247509.1"/>
    <property type="molecule type" value="Genomic_DNA"/>
</dbReference>
<evidence type="ECO:0000256" key="1">
    <source>
        <dbReference type="ARBA" id="ARBA00004202"/>
    </source>
</evidence>
<dbReference type="InterPro" id="IPR043148">
    <property type="entry name" value="TagF_C"/>
</dbReference>
<protein>
    <submittedName>
        <fullName evidence="7">CDP-glycerol glycerophosphotransferase family protein</fullName>
    </submittedName>
</protein>
<dbReference type="InterPro" id="IPR043149">
    <property type="entry name" value="TagF_N"/>
</dbReference>
<name>A0ABW3VXK1_9ACTN</name>
<keyword evidence="6" id="KW-0472">Membrane</keyword>
<dbReference type="PANTHER" id="PTHR37316">
    <property type="entry name" value="TEICHOIC ACID GLYCEROL-PHOSPHATE PRIMASE"/>
    <property type="match status" value="1"/>
</dbReference>
<dbReference type="Pfam" id="PF04464">
    <property type="entry name" value="Glyphos_transf"/>
    <property type="match status" value="1"/>
</dbReference>
<comment type="similarity">
    <text evidence="2">Belongs to the CDP-glycerol glycerophosphotransferase family.</text>
</comment>
<comment type="caution">
    <text evidence="7">The sequence shown here is derived from an EMBL/GenBank/DDBJ whole genome shotgun (WGS) entry which is preliminary data.</text>
</comment>
<keyword evidence="4" id="KW-0808">Transferase</keyword>
<evidence type="ECO:0000256" key="4">
    <source>
        <dbReference type="ARBA" id="ARBA00022679"/>
    </source>
</evidence>
<gene>
    <name evidence="7" type="ORF">ACFQ3F_06890</name>
</gene>
<keyword evidence="3" id="KW-1003">Cell membrane</keyword>
<dbReference type="PANTHER" id="PTHR37316:SF3">
    <property type="entry name" value="TEICHOIC ACID GLYCEROL-PHOSPHATE TRANSFERASE"/>
    <property type="match status" value="1"/>
</dbReference>
<dbReference type="SUPFAM" id="SSF53756">
    <property type="entry name" value="UDP-Glycosyltransferase/glycogen phosphorylase"/>
    <property type="match status" value="1"/>
</dbReference>
<dbReference type="InterPro" id="IPR051612">
    <property type="entry name" value="Teichoic_Acid_Biosynth"/>
</dbReference>